<dbReference type="Pfam" id="PF00583">
    <property type="entry name" value="Acetyltransf_1"/>
    <property type="match status" value="1"/>
</dbReference>
<dbReference type="RefSeq" id="WP_157479701.1">
    <property type="nucleotide sequence ID" value="NZ_CP046566.1"/>
</dbReference>
<dbReference type="InterPro" id="IPR000182">
    <property type="entry name" value="GNAT_dom"/>
</dbReference>
<keyword evidence="2" id="KW-0808">Transferase</keyword>
<dbReference type="AlphaFoldDB" id="A0A6I6GW56"/>
<evidence type="ECO:0000313" key="3">
    <source>
        <dbReference type="Proteomes" id="UP000426027"/>
    </source>
</evidence>
<dbReference type="PROSITE" id="PS51186">
    <property type="entry name" value="GNAT"/>
    <property type="match status" value="1"/>
</dbReference>
<dbReference type="Proteomes" id="UP000426027">
    <property type="component" value="Chromosome"/>
</dbReference>
<dbReference type="CDD" id="cd04301">
    <property type="entry name" value="NAT_SF"/>
    <property type="match status" value="1"/>
</dbReference>
<dbReference type="Pfam" id="PF26421">
    <property type="entry name" value="Avidin_like"/>
    <property type="match status" value="1"/>
</dbReference>
<gene>
    <name evidence="2" type="ORF">GLV81_15615</name>
</gene>
<dbReference type="GO" id="GO:0016747">
    <property type="term" value="F:acyltransferase activity, transferring groups other than amino-acyl groups"/>
    <property type="evidence" value="ECO:0007669"/>
    <property type="project" value="InterPro"/>
</dbReference>
<name>A0A6I6GW56_9BACT</name>
<protein>
    <submittedName>
        <fullName evidence="2">GNAT family N-acetyltransferase</fullName>
    </submittedName>
</protein>
<dbReference type="InterPro" id="IPR058595">
    <property type="entry name" value="Avidin-like"/>
</dbReference>
<dbReference type="Gene3D" id="3.40.630.30">
    <property type="match status" value="1"/>
</dbReference>
<organism evidence="2 3">
    <name type="scientific">Phnomibacter ginsenosidimutans</name>
    <dbReference type="NCBI Taxonomy" id="2676868"/>
    <lineage>
        <taxon>Bacteria</taxon>
        <taxon>Pseudomonadati</taxon>
        <taxon>Bacteroidota</taxon>
        <taxon>Chitinophagia</taxon>
        <taxon>Chitinophagales</taxon>
        <taxon>Chitinophagaceae</taxon>
        <taxon>Phnomibacter</taxon>
    </lineage>
</organism>
<dbReference type="KEGG" id="fls:GLV81_15615"/>
<accession>A0A6I6GW56</accession>
<evidence type="ECO:0000259" key="1">
    <source>
        <dbReference type="PROSITE" id="PS51186"/>
    </source>
</evidence>
<proteinExistence type="predicted"/>
<dbReference type="EMBL" id="CP046566">
    <property type="protein sequence ID" value="QGW29349.1"/>
    <property type="molecule type" value="Genomic_DNA"/>
</dbReference>
<feature type="domain" description="N-acetyltransferase" evidence="1">
    <location>
        <begin position="8"/>
        <end position="146"/>
    </location>
</feature>
<dbReference type="SUPFAM" id="SSF55729">
    <property type="entry name" value="Acyl-CoA N-acyltransferases (Nat)"/>
    <property type="match status" value="1"/>
</dbReference>
<keyword evidence="3" id="KW-1185">Reference proteome</keyword>
<evidence type="ECO:0000313" key="2">
    <source>
        <dbReference type="EMBL" id="QGW29349.1"/>
    </source>
</evidence>
<reference evidence="2 3" key="1">
    <citation type="submission" date="2019-11" db="EMBL/GenBank/DDBJ databases">
        <authorList>
            <person name="Im W.T."/>
        </authorList>
    </citation>
    <scope>NUCLEOTIDE SEQUENCE [LARGE SCALE GENOMIC DNA]</scope>
    <source>
        <strain evidence="2 3">SB-02</strain>
    </source>
</reference>
<sequence>MYPATKPTTIRPLVPEDCQQLGVFIRQYSGGLQQFNHVFLLHHAASVWMAFHSDQQQLLGVIISWQSPSKHSTAVVESIVLHPEAHRQSVATALLETAIHYWQQQCIRQLTAPAFPHNHWLAEVFAQAGFNERITTPVPSISKTLQPVHICLHNKRMRPRINSANGQVDEATLFEYFQDGDFVWGTYSGGVIERGVLVGKMNAKRNIHFHYMQIDKDGQMGQGHSKSSTEFLKNGRIALYEDWQWSGNRTGSGTAIIEEVDE</sequence>
<dbReference type="InterPro" id="IPR016181">
    <property type="entry name" value="Acyl_CoA_acyltransferase"/>
</dbReference>